<evidence type="ECO:0000313" key="5">
    <source>
        <dbReference type="EMBL" id="TDP73202.1"/>
    </source>
</evidence>
<dbReference type="OrthoDB" id="9784036at2"/>
<feature type="compositionally biased region" description="Basic and acidic residues" evidence="3">
    <location>
        <begin position="113"/>
        <end position="127"/>
    </location>
</feature>
<feature type="signal peptide" evidence="4">
    <location>
        <begin position="1"/>
        <end position="15"/>
    </location>
</feature>
<name>A0A4R6QRI1_9BURK</name>
<evidence type="ECO:0008006" key="7">
    <source>
        <dbReference type="Google" id="ProtNLM"/>
    </source>
</evidence>
<organism evidence="5 6">
    <name type="scientific">Roseateles toxinivorans</name>
    <dbReference type="NCBI Taxonomy" id="270368"/>
    <lineage>
        <taxon>Bacteria</taxon>
        <taxon>Pseudomonadati</taxon>
        <taxon>Pseudomonadota</taxon>
        <taxon>Betaproteobacteria</taxon>
        <taxon>Burkholderiales</taxon>
        <taxon>Sphaerotilaceae</taxon>
        <taxon>Roseateles</taxon>
    </lineage>
</organism>
<evidence type="ECO:0000256" key="4">
    <source>
        <dbReference type="SAM" id="SignalP"/>
    </source>
</evidence>
<dbReference type="RefSeq" id="WP_133700598.1">
    <property type="nucleotide sequence ID" value="NZ_SNXS01000002.1"/>
</dbReference>
<dbReference type="Proteomes" id="UP000295361">
    <property type="component" value="Unassembled WGS sequence"/>
</dbReference>
<evidence type="ECO:0000256" key="2">
    <source>
        <dbReference type="ARBA" id="ARBA00022801"/>
    </source>
</evidence>
<sequence length="286" mass="32100">MFVARLLFIALLALGALDGRTAPLEPYTLANTEVHPLRSRLLQRDYRLFVSLPVDYDKQPARRYPVLFLTDTNYAFPLLRSISHMARNQGRDLQDFILVGLSYADGDSPQASRNRDYTPSARRDKGGDSTPVYGQAEAYRRFIAEEVFPYVEKTLRADMGRKIFAGHSYGGLLGAHMLLTEPGMFQHYILSSPSLWYDDGLMLKRAQAFVGQQRGLKARVLLLVGGLERGKDEDMVGDLRRFEAMLRSARLPGLHVESRILAGEGHLTVFPAAISRGLFWALRPGA</sequence>
<accession>A0A4R6QRI1</accession>
<comment type="caution">
    <text evidence="5">The sequence shown here is derived from an EMBL/GenBank/DDBJ whole genome shotgun (WGS) entry which is preliminary data.</text>
</comment>
<feature type="chain" id="PRO_5020312994" description="Alpha/beta superfamily hydrolase" evidence="4">
    <location>
        <begin position="16"/>
        <end position="286"/>
    </location>
</feature>
<dbReference type="PANTHER" id="PTHR40841:SF2">
    <property type="entry name" value="SIDEROPHORE-DEGRADING ESTERASE (EUROFUNG)"/>
    <property type="match status" value="1"/>
</dbReference>
<dbReference type="GO" id="GO:0016788">
    <property type="term" value="F:hydrolase activity, acting on ester bonds"/>
    <property type="evidence" value="ECO:0007669"/>
    <property type="project" value="TreeGrafter"/>
</dbReference>
<dbReference type="EMBL" id="SNXS01000002">
    <property type="protein sequence ID" value="TDP73202.1"/>
    <property type="molecule type" value="Genomic_DNA"/>
</dbReference>
<dbReference type="InterPro" id="IPR029058">
    <property type="entry name" value="AB_hydrolase_fold"/>
</dbReference>
<protein>
    <recommendedName>
        <fullName evidence="7">Alpha/beta superfamily hydrolase</fullName>
    </recommendedName>
</protein>
<comment type="similarity">
    <text evidence="1">Belongs to the esterase D family.</text>
</comment>
<dbReference type="InterPro" id="IPR052558">
    <property type="entry name" value="Siderophore_Hydrolase_D"/>
</dbReference>
<reference evidence="5 6" key="1">
    <citation type="submission" date="2019-03" db="EMBL/GenBank/DDBJ databases">
        <title>Genomic Encyclopedia of Type Strains, Phase IV (KMG-IV): sequencing the most valuable type-strain genomes for metagenomic binning, comparative biology and taxonomic classification.</title>
        <authorList>
            <person name="Goeker M."/>
        </authorList>
    </citation>
    <scope>NUCLEOTIDE SEQUENCE [LARGE SCALE GENOMIC DNA]</scope>
    <source>
        <strain evidence="5 6">DSM 16998</strain>
    </source>
</reference>
<keyword evidence="6" id="KW-1185">Reference proteome</keyword>
<gene>
    <name evidence="5" type="ORF">DES47_102949</name>
</gene>
<evidence type="ECO:0000313" key="6">
    <source>
        <dbReference type="Proteomes" id="UP000295361"/>
    </source>
</evidence>
<feature type="region of interest" description="Disordered" evidence="3">
    <location>
        <begin position="108"/>
        <end position="130"/>
    </location>
</feature>
<keyword evidence="4" id="KW-0732">Signal</keyword>
<dbReference type="SUPFAM" id="SSF53474">
    <property type="entry name" value="alpha/beta-Hydrolases"/>
    <property type="match status" value="1"/>
</dbReference>
<dbReference type="AlphaFoldDB" id="A0A4R6QRI1"/>
<evidence type="ECO:0000256" key="1">
    <source>
        <dbReference type="ARBA" id="ARBA00005622"/>
    </source>
</evidence>
<dbReference type="PANTHER" id="PTHR40841">
    <property type="entry name" value="SIDEROPHORE TRIACETYLFUSARININE C ESTERASE"/>
    <property type="match status" value="1"/>
</dbReference>
<evidence type="ECO:0000256" key="3">
    <source>
        <dbReference type="SAM" id="MobiDB-lite"/>
    </source>
</evidence>
<proteinExistence type="inferred from homology"/>
<keyword evidence="2" id="KW-0378">Hydrolase</keyword>
<dbReference type="Gene3D" id="3.40.50.1820">
    <property type="entry name" value="alpha/beta hydrolase"/>
    <property type="match status" value="1"/>
</dbReference>
<dbReference type="Pfam" id="PF00756">
    <property type="entry name" value="Esterase"/>
    <property type="match status" value="1"/>
</dbReference>
<dbReference type="InterPro" id="IPR000801">
    <property type="entry name" value="Esterase-like"/>
</dbReference>
<dbReference type="InParanoid" id="A0A4R6QRI1"/>